<dbReference type="VEuPathDB" id="FungiDB:FOXG_19289"/>
<dbReference type="GeneID" id="28963125"/>
<evidence type="ECO:0000313" key="6">
    <source>
        <dbReference type="EMBL" id="KNB18916.1"/>
    </source>
</evidence>
<evidence type="ECO:0000313" key="4">
    <source>
        <dbReference type="EMBL" id="KNB04691.1"/>
    </source>
</evidence>
<sequence length="303" mass="34541">MLHPTPSNSSLFLAIPEEIRRQIYELCIPLNFRAVVRQDMCSLVCGEGDGFQSEQETHGTEEVPEEAPEDHSSDIVDADDGGLPGSPMLHDIEASSSRPDALPGLLLVCRQITDEIKPMLYRSITFTVDICDDGEAYLASLFSLETREHFRKMILVLRSEGLCYRDDFHMNPKIWDKLFSNLSILGIIVEQPEPSTPYELGMVDSDGVKEKWIAWLTPILEYISQAIPNDIKVVADTNQMTEATRIVERAIPGRCNFQNLRDGDKIFRRAEYSYERGYWDDDDGPTSCRDIINDCDYDYYYSD</sequence>
<dbReference type="VEuPathDB" id="FungiDB:FOXG_19371"/>
<reference evidence="4" key="2">
    <citation type="journal article" date="2010" name="Nature">
        <title>Comparative genomics reveals mobile pathogenicity chromosomes in Fusarium.</title>
        <authorList>
            <person name="Ma L.J."/>
            <person name="van der Does H.C."/>
            <person name="Borkovich K.A."/>
            <person name="Coleman J.J."/>
            <person name="Daboussi M.J."/>
            <person name="Di Pietro A."/>
            <person name="Dufresne M."/>
            <person name="Freitag M."/>
            <person name="Grabherr M."/>
            <person name="Henrissat B."/>
            <person name="Houterman P.M."/>
            <person name="Kang S."/>
            <person name="Shim W.B."/>
            <person name="Woloshuk C."/>
            <person name="Xie X."/>
            <person name="Xu J.R."/>
            <person name="Antoniw J."/>
            <person name="Baker S.E."/>
            <person name="Bluhm B.H."/>
            <person name="Breakspear A."/>
            <person name="Brown D.W."/>
            <person name="Butchko R.A."/>
            <person name="Chapman S."/>
            <person name="Coulson R."/>
            <person name="Coutinho P.M."/>
            <person name="Danchin E.G."/>
            <person name="Diener A."/>
            <person name="Gale L.R."/>
            <person name="Gardiner D.M."/>
            <person name="Goff S."/>
            <person name="Hammond-Kosack K.E."/>
            <person name="Hilburn K."/>
            <person name="Hua-Van A."/>
            <person name="Jonkers W."/>
            <person name="Kazan K."/>
            <person name="Kodira C.D."/>
            <person name="Koehrsen M."/>
            <person name="Kumar L."/>
            <person name="Lee Y.H."/>
            <person name="Li L."/>
            <person name="Manners J.M."/>
            <person name="Miranda-Saavedra D."/>
            <person name="Mukherjee M."/>
            <person name="Park G."/>
            <person name="Park J."/>
            <person name="Park S.Y."/>
            <person name="Proctor R.H."/>
            <person name="Regev A."/>
            <person name="Ruiz-Roldan M.C."/>
            <person name="Sain D."/>
            <person name="Sakthikumar S."/>
            <person name="Sykes S."/>
            <person name="Schwartz D.C."/>
            <person name="Turgeon B.G."/>
            <person name="Wapinski I."/>
            <person name="Yoder O."/>
            <person name="Young S."/>
            <person name="Zeng Q."/>
            <person name="Zhou S."/>
            <person name="Galagan J."/>
            <person name="Cuomo C.A."/>
            <person name="Kistler H.C."/>
            <person name="Rep M."/>
        </authorList>
    </citation>
    <scope>NUCLEOTIDE SEQUENCE [LARGE SCALE GENOMIC DNA]</scope>
    <source>
        <strain evidence="4">4287</strain>
    </source>
</reference>
<feature type="domain" description="DUF7730" evidence="2">
    <location>
        <begin position="8"/>
        <end position="166"/>
    </location>
</feature>
<evidence type="ECO:0000313" key="5">
    <source>
        <dbReference type="EMBL" id="KNB06618.1"/>
    </source>
</evidence>
<dbReference type="OrthoDB" id="62952at2759"/>
<dbReference type="EMBL" id="DS231704">
    <property type="protein sequence ID" value="KNB06618.1"/>
    <property type="molecule type" value="Genomic_DNA"/>
</dbReference>
<dbReference type="EMBL" id="DS231729">
    <property type="protein sequence ID" value="KNB18916.1"/>
    <property type="molecule type" value="Genomic_DNA"/>
</dbReference>
<dbReference type="AlphaFoldDB" id="A0A0J9V1J1"/>
<dbReference type="KEGG" id="fox:FOXG_19371"/>
<dbReference type="EMBL" id="DS231702">
    <property type="protein sequence ID" value="KNB04691.1"/>
    <property type="molecule type" value="Genomic_DNA"/>
</dbReference>
<dbReference type="RefSeq" id="XP_018256961.1">
    <property type="nucleotide sequence ID" value="XM_018402827.1"/>
</dbReference>
<dbReference type="GeneID" id="28959995"/>
<evidence type="ECO:0000313" key="7">
    <source>
        <dbReference type="Proteomes" id="UP000009097"/>
    </source>
</evidence>
<dbReference type="InterPro" id="IPR038883">
    <property type="entry name" value="AN11006-like"/>
</dbReference>
<dbReference type="RefSeq" id="XP_018242459.1">
    <property type="nucleotide sequence ID" value="XM_018399491.1"/>
</dbReference>
<gene>
    <name evidence="3" type="ORF">FOXG_19289</name>
    <name evidence="4" type="ORF">FOXG_19371</name>
    <name evidence="5" type="ORF">FOXG_19735</name>
    <name evidence="6" type="ORF">FOXG_22419</name>
</gene>
<dbReference type="RefSeq" id="XP_018242736.1">
    <property type="nucleotide sequence ID" value="XM_018399584.1"/>
</dbReference>
<dbReference type="PANTHER" id="PTHR42085">
    <property type="entry name" value="F-BOX DOMAIN-CONTAINING PROTEIN"/>
    <property type="match status" value="1"/>
</dbReference>
<evidence type="ECO:0000256" key="1">
    <source>
        <dbReference type="SAM" id="MobiDB-lite"/>
    </source>
</evidence>
<dbReference type="Pfam" id="PF24864">
    <property type="entry name" value="DUF7730"/>
    <property type="match status" value="1"/>
</dbReference>
<name>A0A0J9V1J1_FUSO4</name>
<dbReference type="EMBL" id="DS231702">
    <property type="protein sequence ID" value="KNB04414.1"/>
    <property type="molecule type" value="Genomic_DNA"/>
</dbReference>
<reference evidence="4" key="1">
    <citation type="submission" date="2007-04" db="EMBL/GenBank/DDBJ databases">
        <authorList>
            <consortium name="The Broad Institute Genome Sequencing Platform"/>
            <person name="Birren B."/>
            <person name="Lander E."/>
            <person name="Galagan J."/>
            <person name="Nusbaum C."/>
            <person name="Devon K."/>
            <person name="Ma L.-J."/>
            <person name="Jaffe D."/>
            <person name="Butler J."/>
            <person name="Alvarez P."/>
            <person name="Gnerre S."/>
            <person name="Grabherr M."/>
            <person name="Kleber M."/>
            <person name="Mauceli E."/>
            <person name="Brockman W."/>
            <person name="MacCallum I.A."/>
            <person name="Young S."/>
            <person name="LaButti K."/>
            <person name="DeCaprio D."/>
            <person name="Crawford M."/>
            <person name="Koehrsen M."/>
            <person name="Engels R."/>
            <person name="Montgomery P."/>
            <person name="Pearson M."/>
            <person name="Howarth C."/>
            <person name="Larson L."/>
            <person name="White J."/>
            <person name="O'Leary S."/>
            <person name="Kodira C."/>
            <person name="Zeng Q."/>
            <person name="Yandava C."/>
            <person name="Alvarado L."/>
            <person name="Kistler C."/>
            <person name="Shim W.-B."/>
            <person name="Kang S."/>
            <person name="Woloshuk C."/>
        </authorList>
    </citation>
    <scope>NUCLEOTIDE SEQUENCE</scope>
    <source>
        <strain evidence="4">4287</strain>
    </source>
</reference>
<dbReference type="KEGG" id="fox:FOXG_19289"/>
<dbReference type="KEGG" id="fox:FOXG_22419"/>
<dbReference type="VEuPathDB" id="FungiDB:FOXG_22419"/>
<evidence type="ECO:0000313" key="3">
    <source>
        <dbReference type="EMBL" id="KNB04414.1"/>
    </source>
</evidence>
<accession>A0A0J9V1J1</accession>
<dbReference type="GeneID" id="28960077"/>
<dbReference type="KEGG" id="fox:FOXG_19735"/>
<evidence type="ECO:0000259" key="2">
    <source>
        <dbReference type="Pfam" id="PF24864"/>
    </source>
</evidence>
<dbReference type="InterPro" id="IPR056632">
    <property type="entry name" value="DUF7730"/>
</dbReference>
<dbReference type="Proteomes" id="UP000009097">
    <property type="component" value="Unassembled WGS sequence"/>
</dbReference>
<dbReference type="GeneID" id="28960441"/>
<dbReference type="PANTHER" id="PTHR42085:SF2">
    <property type="entry name" value="F-BOX DOMAIN-CONTAINING PROTEIN"/>
    <property type="match status" value="1"/>
</dbReference>
<organism evidence="4 7">
    <name type="scientific">Fusarium oxysporum f. sp. lycopersici (strain 4287 / CBS 123668 / FGSC 9935 / NRRL 34936)</name>
    <name type="common">Fusarium vascular wilt of tomato</name>
    <dbReference type="NCBI Taxonomy" id="426428"/>
    <lineage>
        <taxon>Eukaryota</taxon>
        <taxon>Fungi</taxon>
        <taxon>Dikarya</taxon>
        <taxon>Ascomycota</taxon>
        <taxon>Pezizomycotina</taxon>
        <taxon>Sordariomycetes</taxon>
        <taxon>Hypocreomycetidae</taxon>
        <taxon>Hypocreales</taxon>
        <taxon>Nectriaceae</taxon>
        <taxon>Fusarium</taxon>
        <taxon>Fusarium oxysporum species complex</taxon>
    </lineage>
</organism>
<dbReference type="RefSeq" id="XP_018244663.1">
    <property type="nucleotide sequence ID" value="XM_018400000.1"/>
</dbReference>
<dbReference type="VEuPathDB" id="FungiDB:FOXG_19735"/>
<protein>
    <recommendedName>
        <fullName evidence="2">DUF7730 domain-containing protein</fullName>
    </recommendedName>
</protein>
<feature type="region of interest" description="Disordered" evidence="1">
    <location>
        <begin position="51"/>
        <end position="75"/>
    </location>
</feature>
<proteinExistence type="predicted"/>